<dbReference type="InterPro" id="IPR000014">
    <property type="entry name" value="PAS"/>
</dbReference>
<dbReference type="RefSeq" id="WP_247379112.1">
    <property type="nucleotide sequence ID" value="NZ_JALLGV010000007.1"/>
</dbReference>
<dbReference type="Pfam" id="PF08448">
    <property type="entry name" value="PAS_4"/>
    <property type="match status" value="4"/>
</dbReference>
<reference evidence="7 8" key="1">
    <citation type="journal article" date="2019" name="Int. J. Syst. Evol. Microbiol.">
        <title>The Global Catalogue of Microorganisms (GCM) 10K type strain sequencing project: providing services to taxonomists for standard genome sequencing and annotation.</title>
        <authorList>
            <consortium name="The Broad Institute Genomics Platform"/>
            <consortium name="The Broad Institute Genome Sequencing Center for Infectious Disease"/>
            <person name="Wu L."/>
            <person name="Ma J."/>
        </authorList>
    </citation>
    <scope>NUCLEOTIDE SEQUENCE [LARGE SCALE GENOMIC DNA]</scope>
    <source>
        <strain evidence="7 8">CGMCC 1.12125</strain>
    </source>
</reference>
<dbReference type="Gene3D" id="3.30.450.20">
    <property type="entry name" value="PAS domain"/>
    <property type="match status" value="5"/>
</dbReference>
<evidence type="ECO:0000259" key="5">
    <source>
        <dbReference type="PROSITE" id="PS50112"/>
    </source>
</evidence>
<dbReference type="PANTHER" id="PTHR44757:SF2">
    <property type="entry name" value="BIOFILM ARCHITECTURE MAINTENANCE PROTEIN MBAA"/>
    <property type="match status" value="1"/>
</dbReference>
<dbReference type="EMBL" id="JBHUDJ010000002">
    <property type="protein sequence ID" value="MFD1586726.1"/>
    <property type="molecule type" value="Genomic_DNA"/>
</dbReference>
<dbReference type="Pfam" id="PF15915">
    <property type="entry name" value="BAT"/>
    <property type="match status" value="1"/>
</dbReference>
<dbReference type="Pfam" id="PF13185">
    <property type="entry name" value="GAF_2"/>
    <property type="match status" value="1"/>
</dbReference>
<comment type="caution">
    <text evidence="7">The sequence shown here is derived from an EMBL/GenBank/DDBJ whole genome shotgun (WGS) entry which is preliminary data.</text>
</comment>
<dbReference type="InterPro" id="IPR007050">
    <property type="entry name" value="HTH_bacterioopsin"/>
</dbReference>
<proteinExistence type="predicted"/>
<dbReference type="Pfam" id="PF13426">
    <property type="entry name" value="PAS_9"/>
    <property type="match status" value="1"/>
</dbReference>
<evidence type="ECO:0000256" key="4">
    <source>
        <dbReference type="SAM" id="MobiDB-lite"/>
    </source>
</evidence>
<organism evidence="7 8">
    <name type="scientific">Halorientalis brevis</name>
    <dbReference type="NCBI Taxonomy" id="1126241"/>
    <lineage>
        <taxon>Archaea</taxon>
        <taxon>Methanobacteriati</taxon>
        <taxon>Methanobacteriota</taxon>
        <taxon>Stenosarchaea group</taxon>
        <taxon>Halobacteria</taxon>
        <taxon>Halobacteriales</taxon>
        <taxon>Haloarculaceae</taxon>
        <taxon>Halorientalis</taxon>
    </lineage>
</organism>
<dbReference type="InterPro" id="IPR035965">
    <property type="entry name" value="PAS-like_dom_sf"/>
</dbReference>
<feature type="coiled-coil region" evidence="3">
    <location>
        <begin position="647"/>
        <end position="677"/>
    </location>
</feature>
<feature type="domain" description="PAS" evidence="5">
    <location>
        <begin position="35"/>
        <end position="89"/>
    </location>
</feature>
<evidence type="ECO:0000256" key="3">
    <source>
        <dbReference type="SAM" id="Coils"/>
    </source>
</evidence>
<dbReference type="InterPro" id="IPR013656">
    <property type="entry name" value="PAS_4"/>
</dbReference>
<dbReference type="NCBIfam" id="TIGR00229">
    <property type="entry name" value="sensory_box"/>
    <property type="match status" value="3"/>
</dbReference>
<keyword evidence="8" id="KW-1185">Reference proteome</keyword>
<dbReference type="SMART" id="SM00091">
    <property type="entry name" value="PAS"/>
    <property type="match status" value="5"/>
</dbReference>
<dbReference type="InterPro" id="IPR000700">
    <property type="entry name" value="PAS-assoc_C"/>
</dbReference>
<dbReference type="PANTHER" id="PTHR44757">
    <property type="entry name" value="DIGUANYLATE CYCLASE DGCP"/>
    <property type="match status" value="1"/>
</dbReference>
<dbReference type="Pfam" id="PF04967">
    <property type="entry name" value="HTH_10"/>
    <property type="match status" value="1"/>
</dbReference>
<dbReference type="CDD" id="cd00130">
    <property type="entry name" value="PAS"/>
    <property type="match status" value="3"/>
</dbReference>
<evidence type="ECO:0000256" key="2">
    <source>
        <dbReference type="ARBA" id="ARBA00023163"/>
    </source>
</evidence>
<dbReference type="InterPro" id="IPR031803">
    <property type="entry name" value="BAT_GAF/HTH-assoc"/>
</dbReference>
<feature type="compositionally biased region" description="Polar residues" evidence="4">
    <location>
        <begin position="11"/>
        <end position="20"/>
    </location>
</feature>
<keyword evidence="2" id="KW-0804">Transcription</keyword>
<dbReference type="PROSITE" id="PS50113">
    <property type="entry name" value="PAC"/>
    <property type="match status" value="2"/>
</dbReference>
<keyword evidence="3" id="KW-0175">Coiled coil</keyword>
<dbReference type="InterPro" id="IPR029016">
    <property type="entry name" value="GAF-like_dom_sf"/>
</dbReference>
<evidence type="ECO:0000259" key="6">
    <source>
        <dbReference type="PROSITE" id="PS50113"/>
    </source>
</evidence>
<evidence type="ECO:0000313" key="7">
    <source>
        <dbReference type="EMBL" id="MFD1586726.1"/>
    </source>
</evidence>
<dbReference type="InterPro" id="IPR052155">
    <property type="entry name" value="Biofilm_reg_signaling"/>
</dbReference>
<dbReference type="Gene3D" id="3.30.450.40">
    <property type="match status" value="1"/>
</dbReference>
<dbReference type="Proteomes" id="UP001597119">
    <property type="component" value="Unassembled WGS sequence"/>
</dbReference>
<evidence type="ECO:0000313" key="8">
    <source>
        <dbReference type="Proteomes" id="UP001597119"/>
    </source>
</evidence>
<dbReference type="SUPFAM" id="SSF55781">
    <property type="entry name" value="GAF domain-like"/>
    <property type="match status" value="1"/>
</dbReference>
<name>A0ABD6CAJ0_9EURY</name>
<sequence>MTREVEMGSPEKSTQASVETGITGRRPAGSERARYQLDSSGRFVDVNDAFTDLAGRDREALLGEHVSTVIDESDADRYRVAVGKLRQSGPLTDTDLAVTLGRPDADPLACTVHLTALAGDESGWNSLGVVHPRTGDPQPATNDYAAVLDDVLGSNGDVGVFLFDESDALRWANESAAAYFDVARERLLGADRRRLVEEEFRDAVAEPTAFTDAMLTADEDAATFECRVEPGTGRRERVLERRRRPITGGQFAGGHVELFYDVTERRRHERERKRYRAIVENARDIAYTIDSNGRFSYISHRIKDALDVAHEEFVGTSVETITRRMVDDDDDQRAFLELVDDLLAGERRDGRLQVTMTDSAGEEMIVDVRLSTVELDGAVELLVGTTRDVTDEVHRRTELRRERDLNEHLLRTAPIGIVVHSPDGEILRTNDRAETILGVGQAELTGRDCDDLSSTLVDADGEPIPTDHLPSRRVVDTGEPVFDYECGVVQPSGETRWALGNAAPVHGPDGELDRVVGVFSDITEHRERERELETERAFTDAVHNSIPDLVYAFDDHGRFIRWNDRGAEVSGYDDGELAGKHVLDFIPEEDHEMIWNAIEDVTEGSVERRETRMVTKDGTEIPYEFSAAPIVDEDGDLFGFAGVGRDISEQKERERTLKEQNERLERLNRINAVIRDIDQALVSASSRDEIEAAVCERLAAADTYRFAWIGREQQTDRTITPTATAGRDDGYLEEITVRTDESPAGQGPAGRAYRTREIQVCQNVRADPVFEQVRDAVDSYDFQSIASIPIVYEDTLYGVLSVYADEPFSFGEMEQAVLAELGETIGHAISGLQAKRALLTERTTAVTVEFRDDDTFLFALSERIDCTLTFEGGVYRSDDALLYYVTVDGATAEEIRAVAAEFSYVENLRIVSEYDDVCVIELEPPSPPMLEMVSDHGGTITEASASDGTATITFEFPSGSDVHELLARFRERFDHVTLVSQRETEQSVQTHHQFREALTERLTDRQQAALEIAYYAEYFDWPRGSTGEELADTLSVSPPTFHKHLRLAERKLVGAILDDVGRENQG</sequence>
<dbReference type="AlphaFoldDB" id="A0ABD6CAJ0"/>
<keyword evidence="1" id="KW-0805">Transcription regulation</keyword>
<feature type="domain" description="PAS" evidence="5">
    <location>
        <begin position="534"/>
        <end position="605"/>
    </location>
</feature>
<dbReference type="SMART" id="SM00065">
    <property type="entry name" value="GAF"/>
    <property type="match status" value="1"/>
</dbReference>
<dbReference type="InterPro" id="IPR003018">
    <property type="entry name" value="GAF"/>
</dbReference>
<accession>A0ABD6CAJ0</accession>
<feature type="domain" description="PAC" evidence="6">
    <location>
        <begin position="482"/>
        <end position="534"/>
    </location>
</feature>
<dbReference type="SMART" id="SM00086">
    <property type="entry name" value="PAC"/>
    <property type="match status" value="3"/>
</dbReference>
<dbReference type="PROSITE" id="PS50112">
    <property type="entry name" value="PAS"/>
    <property type="match status" value="4"/>
</dbReference>
<dbReference type="InterPro" id="IPR001610">
    <property type="entry name" value="PAC"/>
</dbReference>
<feature type="domain" description="PAS" evidence="5">
    <location>
        <begin position="271"/>
        <end position="346"/>
    </location>
</feature>
<feature type="domain" description="PAC" evidence="6">
    <location>
        <begin position="607"/>
        <end position="659"/>
    </location>
</feature>
<gene>
    <name evidence="7" type="ORF">ACFR9U_07000</name>
</gene>
<feature type="region of interest" description="Disordered" evidence="4">
    <location>
        <begin position="1"/>
        <end position="31"/>
    </location>
</feature>
<dbReference type="SUPFAM" id="SSF55785">
    <property type="entry name" value="PYP-like sensor domain (PAS domain)"/>
    <property type="match status" value="5"/>
</dbReference>
<evidence type="ECO:0000256" key="1">
    <source>
        <dbReference type="ARBA" id="ARBA00023015"/>
    </source>
</evidence>
<protein>
    <submittedName>
        <fullName evidence="7">PAS domain S-box protein</fullName>
    </submittedName>
</protein>
<feature type="domain" description="PAS" evidence="5">
    <location>
        <begin position="402"/>
        <end position="447"/>
    </location>
</feature>